<dbReference type="PANTHER" id="PTHR13090">
    <property type="entry name" value="ARGININE-HYDROXYLASE NDUFAF5, MITOCHONDRIAL"/>
    <property type="match status" value="1"/>
</dbReference>
<dbReference type="AlphaFoldDB" id="A0A1E4TUM1"/>
<dbReference type="EMBL" id="KV454014">
    <property type="protein sequence ID" value="ODV95427.1"/>
    <property type="molecule type" value="Genomic_DNA"/>
</dbReference>
<dbReference type="Gene3D" id="3.40.50.150">
    <property type="entry name" value="Vaccinia Virus protein VP39"/>
    <property type="match status" value="1"/>
</dbReference>
<gene>
    <name evidence="3" type="ORF">PACTADRAFT_50149</name>
</gene>
<sequence>MIFKRFQSNAVQVFNRSIKLRQRQRAALDPRSSEVEYLRNLVADLTVERLSIINRNYTNFLDFGCNGGNFLKSLLLSNPKDAEVNDLVLSKLKNVYLLDSCQELLFKNNFDQASSAAGLSIEKVLVQDEESSDFLAKHQDYFDGVISNLSLHWVNDLPSVFKKINDSLKPDGMFMGSIFALDTLFELRSSFQLSELERKNGLSPHISPFVQSNDISNILNKTNFRLVTLDVDEIVVSYPRLINLMEDLKLMGENNCLSSLESISLSKDILISTEAIYKELYGKKDDKVPGGVALPATFRIIFFIGWKNSENQPKPLERGSAKVTLKDAL</sequence>
<keyword evidence="1" id="KW-0489">Methyltransferase</keyword>
<dbReference type="OrthoDB" id="16816at2759"/>
<dbReference type="PANTHER" id="PTHR13090:SF1">
    <property type="entry name" value="ARGININE-HYDROXYLASE NDUFAF5, MITOCHONDRIAL"/>
    <property type="match status" value="1"/>
</dbReference>
<evidence type="ECO:0000313" key="3">
    <source>
        <dbReference type="EMBL" id="ODV95427.1"/>
    </source>
</evidence>
<proteinExistence type="predicted"/>
<evidence type="ECO:0000313" key="4">
    <source>
        <dbReference type="Proteomes" id="UP000094236"/>
    </source>
</evidence>
<accession>A0A1E4TUM1</accession>
<organism evidence="3 4">
    <name type="scientific">Pachysolen tannophilus NRRL Y-2460</name>
    <dbReference type="NCBI Taxonomy" id="669874"/>
    <lineage>
        <taxon>Eukaryota</taxon>
        <taxon>Fungi</taxon>
        <taxon>Dikarya</taxon>
        <taxon>Ascomycota</taxon>
        <taxon>Saccharomycotina</taxon>
        <taxon>Pichiomycetes</taxon>
        <taxon>Pachysolenaceae</taxon>
        <taxon>Pachysolen</taxon>
    </lineage>
</organism>
<keyword evidence="4" id="KW-1185">Reference proteome</keyword>
<dbReference type="SUPFAM" id="SSF53335">
    <property type="entry name" value="S-adenosyl-L-methionine-dependent methyltransferases"/>
    <property type="match status" value="1"/>
</dbReference>
<evidence type="ECO:0000256" key="1">
    <source>
        <dbReference type="ARBA" id="ARBA00022603"/>
    </source>
</evidence>
<dbReference type="Pfam" id="PF13489">
    <property type="entry name" value="Methyltransf_23"/>
    <property type="match status" value="1"/>
</dbReference>
<name>A0A1E4TUM1_PACTA</name>
<dbReference type="CDD" id="cd02440">
    <property type="entry name" value="AdoMet_MTases"/>
    <property type="match status" value="1"/>
</dbReference>
<evidence type="ECO:0008006" key="5">
    <source>
        <dbReference type="Google" id="ProtNLM"/>
    </source>
</evidence>
<dbReference type="GO" id="GO:0032981">
    <property type="term" value="P:mitochondrial respiratory chain complex I assembly"/>
    <property type="evidence" value="ECO:0007669"/>
    <property type="project" value="TreeGrafter"/>
</dbReference>
<reference evidence="4" key="1">
    <citation type="submission" date="2016-05" db="EMBL/GenBank/DDBJ databases">
        <title>Comparative genomics of biotechnologically important yeasts.</title>
        <authorList>
            <consortium name="DOE Joint Genome Institute"/>
            <person name="Riley R."/>
            <person name="Haridas S."/>
            <person name="Wolfe K.H."/>
            <person name="Lopes M.R."/>
            <person name="Hittinger C.T."/>
            <person name="Goker M."/>
            <person name="Salamov A."/>
            <person name="Wisecaver J."/>
            <person name="Long T.M."/>
            <person name="Aerts A.L."/>
            <person name="Barry K."/>
            <person name="Choi C."/>
            <person name="Clum A."/>
            <person name="Coughlan A.Y."/>
            <person name="Deshpande S."/>
            <person name="Douglass A.P."/>
            <person name="Hanson S.J."/>
            <person name="Klenk H.-P."/>
            <person name="Labutti K."/>
            <person name="Lapidus A."/>
            <person name="Lindquist E."/>
            <person name="Lipzen A."/>
            <person name="Meier-Kolthoff J.P."/>
            <person name="Ohm R.A."/>
            <person name="Otillar R.P."/>
            <person name="Pangilinan J."/>
            <person name="Peng Y."/>
            <person name="Rokas A."/>
            <person name="Rosa C.A."/>
            <person name="Scheuner C."/>
            <person name="Sibirny A.A."/>
            <person name="Slot J.C."/>
            <person name="Stielow J.B."/>
            <person name="Sun H."/>
            <person name="Kurtzman C.P."/>
            <person name="Blackwell M."/>
            <person name="Grigoriev I.V."/>
            <person name="Jeffries T.W."/>
        </authorList>
    </citation>
    <scope>NUCLEOTIDE SEQUENCE [LARGE SCALE GENOMIC DNA]</scope>
    <source>
        <strain evidence="4">NRRL Y-2460</strain>
    </source>
</reference>
<dbReference type="GO" id="GO:0008168">
    <property type="term" value="F:methyltransferase activity"/>
    <property type="evidence" value="ECO:0007669"/>
    <property type="project" value="UniProtKB-KW"/>
</dbReference>
<dbReference type="GO" id="GO:0005739">
    <property type="term" value="C:mitochondrion"/>
    <property type="evidence" value="ECO:0007669"/>
    <property type="project" value="TreeGrafter"/>
</dbReference>
<protein>
    <recommendedName>
        <fullName evidence="5">Methyltransferase type 11 domain-containing protein</fullName>
    </recommendedName>
</protein>
<dbReference type="InterPro" id="IPR029063">
    <property type="entry name" value="SAM-dependent_MTases_sf"/>
</dbReference>
<dbReference type="InterPro" id="IPR050602">
    <property type="entry name" value="Malonyl-ACP_OMT"/>
</dbReference>
<dbReference type="Proteomes" id="UP000094236">
    <property type="component" value="Unassembled WGS sequence"/>
</dbReference>
<dbReference type="STRING" id="669874.A0A1E4TUM1"/>
<keyword evidence="2" id="KW-0808">Transferase</keyword>
<evidence type="ECO:0000256" key="2">
    <source>
        <dbReference type="ARBA" id="ARBA00022679"/>
    </source>
</evidence>
<dbReference type="GO" id="GO:0032259">
    <property type="term" value="P:methylation"/>
    <property type="evidence" value="ECO:0007669"/>
    <property type="project" value="UniProtKB-KW"/>
</dbReference>